<feature type="transmembrane region" description="Helical" evidence="1">
    <location>
        <begin position="61"/>
        <end position="77"/>
    </location>
</feature>
<keyword evidence="1" id="KW-0812">Transmembrane</keyword>
<feature type="transmembrane region" description="Helical" evidence="1">
    <location>
        <begin position="23"/>
        <end position="41"/>
    </location>
</feature>
<dbReference type="GO" id="GO:0016020">
    <property type="term" value="C:membrane"/>
    <property type="evidence" value="ECO:0007669"/>
    <property type="project" value="InterPro"/>
</dbReference>
<dbReference type="InterPro" id="IPR004307">
    <property type="entry name" value="TspO_MBR"/>
</dbReference>
<feature type="transmembrane region" description="Helical" evidence="1">
    <location>
        <begin position="84"/>
        <end position="106"/>
    </location>
</feature>
<dbReference type="EMBL" id="MN739208">
    <property type="protein sequence ID" value="QHS93632.1"/>
    <property type="molecule type" value="Genomic_DNA"/>
</dbReference>
<name>A0A6C0BNR9_9ZZZZ</name>
<evidence type="ECO:0000256" key="1">
    <source>
        <dbReference type="SAM" id="Phobius"/>
    </source>
</evidence>
<reference evidence="2" key="1">
    <citation type="journal article" date="2020" name="Nature">
        <title>Giant virus diversity and host interactions through global metagenomics.</title>
        <authorList>
            <person name="Schulz F."/>
            <person name="Roux S."/>
            <person name="Paez-Espino D."/>
            <person name="Jungbluth S."/>
            <person name="Walsh D.A."/>
            <person name="Denef V.J."/>
            <person name="McMahon K.D."/>
            <person name="Konstantinidis K.T."/>
            <person name="Eloe-Fadrosh E.A."/>
            <person name="Kyrpides N.C."/>
            <person name="Woyke T."/>
        </authorList>
    </citation>
    <scope>NUCLEOTIDE SEQUENCE</scope>
    <source>
        <strain evidence="2">GVMAG-M-3300018080-19</strain>
    </source>
</reference>
<feature type="transmembrane region" description="Helical" evidence="1">
    <location>
        <begin position="112"/>
        <end position="129"/>
    </location>
</feature>
<feature type="transmembrane region" description="Helical" evidence="1">
    <location>
        <begin position="141"/>
        <end position="159"/>
    </location>
</feature>
<dbReference type="Pfam" id="PF03073">
    <property type="entry name" value="TspO_MBR"/>
    <property type="match status" value="1"/>
</dbReference>
<evidence type="ECO:0000313" key="2">
    <source>
        <dbReference type="EMBL" id="QHS93632.1"/>
    </source>
</evidence>
<proteinExistence type="predicted"/>
<accession>A0A6C0BNR9</accession>
<sequence length="164" mass="18747">MWDFFLGSYNNTLKGGNLTARRAVGLVWFFAPLLIFVFSYLTSSDMGACVKFRPPAGTYSVVWIFLVLTLMASWLGVNRSAAKLDWIFCVIMYFLIIALSVLWLFMYKENKLYGVPVFLALLFVLFMTWQIASTTNKYSGALLWPLIIWAIFQLVVNSAEVMCD</sequence>
<keyword evidence="1" id="KW-1133">Transmembrane helix</keyword>
<organism evidence="2">
    <name type="scientific">viral metagenome</name>
    <dbReference type="NCBI Taxonomy" id="1070528"/>
    <lineage>
        <taxon>unclassified sequences</taxon>
        <taxon>metagenomes</taxon>
        <taxon>organismal metagenomes</taxon>
    </lineage>
</organism>
<evidence type="ECO:0008006" key="3">
    <source>
        <dbReference type="Google" id="ProtNLM"/>
    </source>
</evidence>
<keyword evidence="1" id="KW-0472">Membrane</keyword>
<protein>
    <recommendedName>
        <fullName evidence="3">Tryptophan-rich sensory protein</fullName>
    </recommendedName>
</protein>
<dbReference type="AlphaFoldDB" id="A0A6C0BNR9"/>